<accession>U7VDG5</accession>
<dbReference type="Pfam" id="PF25164">
    <property type="entry name" value="CoiA_N"/>
    <property type="match status" value="1"/>
</dbReference>
<dbReference type="InterPro" id="IPR057253">
    <property type="entry name" value="CoiA-like_N"/>
</dbReference>
<keyword evidence="3" id="KW-1185">Reference proteome</keyword>
<proteinExistence type="predicted"/>
<dbReference type="AlphaFoldDB" id="U7VDG5"/>
<feature type="domain" description="Competence protein CoiA-like N-terminal" evidence="1">
    <location>
        <begin position="18"/>
        <end position="50"/>
    </location>
</feature>
<sequence length="294" mass="35263">MFALNSNNEIIHIKNALVKTDYYCGNCGSVLRVRNGTIKIKHFYHLSKDCGDKGESLIHRYWKEYFSILKEFEKYHIVASRTEVHLLKGTYIPDIVLKTDKGTYIIIEICYKNPKTNEYFEKYKKLSQLEKVYEIKVDFDKIIDTITLYDKFEFENLYKELEVAKNYLINYSKDGGIAYTQEMYHPIEIYLSLHKEMNMIYRWSYNPETKKKYKYPYKNSIICTKVKIYLKKYTKFYGAIATDSFYVNIYNERELIENVYKGELGDLYIKIPGYENEIRVCAYVLDKKYFMKNI</sequence>
<reference evidence="2 3" key="1">
    <citation type="submission" date="2013-08" db="EMBL/GenBank/DDBJ databases">
        <authorList>
            <person name="Weinstock G."/>
            <person name="Sodergren E."/>
            <person name="Wylie T."/>
            <person name="Fulton L."/>
            <person name="Fulton R."/>
            <person name="Fronick C."/>
            <person name="O'Laughlin M."/>
            <person name="Godfrey J."/>
            <person name="Miner T."/>
            <person name="Herter B."/>
            <person name="Appelbaum E."/>
            <person name="Cordes M."/>
            <person name="Lek S."/>
            <person name="Wollam A."/>
            <person name="Pepin K.H."/>
            <person name="Palsikar V.B."/>
            <person name="Mitreva M."/>
            <person name="Wilson R.K."/>
        </authorList>
    </citation>
    <scope>NUCLEOTIDE SEQUENCE [LARGE SCALE GENOMIC DNA]</scope>
    <source>
        <strain evidence="2 3">ATCC BAA-474</strain>
    </source>
</reference>
<gene>
    <name evidence="2" type="ORF">HMPREF0202_00434</name>
</gene>
<comment type="caution">
    <text evidence="2">The sequence shown here is derived from an EMBL/GenBank/DDBJ whole genome shotgun (WGS) entry which is preliminary data.</text>
</comment>
<name>U7VDG5_9FUSO</name>
<evidence type="ECO:0000259" key="1">
    <source>
        <dbReference type="Pfam" id="PF25164"/>
    </source>
</evidence>
<dbReference type="STRING" id="1319815.HMPREF0202_00434"/>
<dbReference type="HOGENOM" id="CLU_945597_0_0_0"/>
<evidence type="ECO:0000313" key="2">
    <source>
        <dbReference type="EMBL" id="ERT69742.1"/>
    </source>
</evidence>
<dbReference type="Proteomes" id="UP000017081">
    <property type="component" value="Unassembled WGS sequence"/>
</dbReference>
<protein>
    <recommendedName>
        <fullName evidence="1">Competence protein CoiA-like N-terminal domain-containing protein</fullName>
    </recommendedName>
</protein>
<organism evidence="2 3">
    <name type="scientific">Cetobacterium somerae ATCC BAA-474</name>
    <dbReference type="NCBI Taxonomy" id="1319815"/>
    <lineage>
        <taxon>Bacteria</taxon>
        <taxon>Fusobacteriati</taxon>
        <taxon>Fusobacteriota</taxon>
        <taxon>Fusobacteriia</taxon>
        <taxon>Fusobacteriales</taxon>
        <taxon>Fusobacteriaceae</taxon>
        <taxon>Cetobacterium</taxon>
    </lineage>
</organism>
<dbReference type="EMBL" id="AXZF01000015">
    <property type="protein sequence ID" value="ERT69742.1"/>
    <property type="molecule type" value="Genomic_DNA"/>
</dbReference>
<evidence type="ECO:0000313" key="3">
    <source>
        <dbReference type="Proteomes" id="UP000017081"/>
    </source>
</evidence>